<dbReference type="Gene3D" id="1.10.150.280">
    <property type="entry name" value="AF1531-like domain"/>
    <property type="match status" value="1"/>
</dbReference>
<protein>
    <recommendedName>
        <fullName evidence="1">Helix-hairpin-helix DNA-binding motif class 1 domain-containing protein</fullName>
    </recommendedName>
</protein>
<dbReference type="GO" id="GO:0015628">
    <property type="term" value="P:protein secretion by the type II secretion system"/>
    <property type="evidence" value="ECO:0007669"/>
    <property type="project" value="TreeGrafter"/>
</dbReference>
<accession>A0A1B2I4B7</accession>
<dbReference type="Proteomes" id="UP000093044">
    <property type="component" value="Chromosome"/>
</dbReference>
<keyword evidence="3" id="KW-1185">Reference proteome</keyword>
<evidence type="ECO:0000313" key="2">
    <source>
        <dbReference type="EMBL" id="ANZ44820.1"/>
    </source>
</evidence>
<feature type="domain" description="Helix-hairpin-helix DNA-binding motif class 1" evidence="1">
    <location>
        <begin position="176"/>
        <end position="195"/>
    </location>
</feature>
<dbReference type="GO" id="GO:0015627">
    <property type="term" value="C:type II protein secretion system complex"/>
    <property type="evidence" value="ECO:0007669"/>
    <property type="project" value="TreeGrafter"/>
</dbReference>
<dbReference type="OrthoDB" id="9790239at2"/>
<dbReference type="RefSeq" id="WP_066744312.1">
    <property type="nucleotide sequence ID" value="NZ_CP016757.1"/>
</dbReference>
<dbReference type="GO" id="GO:0003677">
    <property type="term" value="F:DNA binding"/>
    <property type="evidence" value="ECO:0007669"/>
    <property type="project" value="InterPro"/>
</dbReference>
<name>A0A1B2I4B7_9BACT</name>
<dbReference type="SUPFAM" id="SSF142984">
    <property type="entry name" value="Nqo1 middle domain-like"/>
    <property type="match status" value="1"/>
</dbReference>
<dbReference type="InterPro" id="IPR010994">
    <property type="entry name" value="RuvA_2-like"/>
</dbReference>
<dbReference type="EMBL" id="CP016757">
    <property type="protein sequence ID" value="ANZ44820.1"/>
    <property type="molecule type" value="Genomic_DNA"/>
</dbReference>
<dbReference type="STRING" id="1197717.BED41_06815"/>
<dbReference type="InterPro" id="IPR004509">
    <property type="entry name" value="Competence_ComEA_HhH"/>
</dbReference>
<dbReference type="InterPro" id="IPR003583">
    <property type="entry name" value="Hlx-hairpin-Hlx_DNA-bd_motif"/>
</dbReference>
<gene>
    <name evidence="2" type="ORF">BED41_06815</name>
</gene>
<organism evidence="2 3">
    <name type="scientific">Cloacibacillus porcorum</name>
    <dbReference type="NCBI Taxonomy" id="1197717"/>
    <lineage>
        <taxon>Bacteria</taxon>
        <taxon>Thermotogati</taxon>
        <taxon>Synergistota</taxon>
        <taxon>Synergistia</taxon>
        <taxon>Synergistales</taxon>
        <taxon>Synergistaceae</taxon>
        <taxon>Cloacibacillus</taxon>
    </lineage>
</organism>
<dbReference type="GeneID" id="83057560"/>
<dbReference type="Pfam" id="PF12836">
    <property type="entry name" value="HHH_3"/>
    <property type="match status" value="1"/>
</dbReference>
<dbReference type="GO" id="GO:0006281">
    <property type="term" value="P:DNA repair"/>
    <property type="evidence" value="ECO:0007669"/>
    <property type="project" value="InterPro"/>
</dbReference>
<proteinExistence type="predicted"/>
<dbReference type="InterPro" id="IPR019554">
    <property type="entry name" value="Soluble_ligand-bd"/>
</dbReference>
<feature type="domain" description="Helix-hairpin-helix DNA-binding motif class 1" evidence="1">
    <location>
        <begin position="206"/>
        <end position="225"/>
    </location>
</feature>
<dbReference type="KEGG" id="cpor:BED41_06815"/>
<evidence type="ECO:0000259" key="1">
    <source>
        <dbReference type="SMART" id="SM00278"/>
    </source>
</evidence>
<reference evidence="2" key="1">
    <citation type="submission" date="2016-08" db="EMBL/GenBank/DDBJ databases">
        <title>Complete genome of Cloacibacillus porcorum.</title>
        <authorList>
            <person name="Looft T."/>
            <person name="Bayles D.O."/>
            <person name="Alt D.P."/>
        </authorList>
    </citation>
    <scope>NUCLEOTIDE SEQUENCE [LARGE SCALE GENOMIC DNA]</scope>
    <source>
        <strain evidence="2">CL-84</strain>
    </source>
</reference>
<dbReference type="NCBIfam" id="TIGR00426">
    <property type="entry name" value="competence protein ComEA helix-hairpin-helix repeat region"/>
    <property type="match status" value="1"/>
</dbReference>
<dbReference type="SUPFAM" id="SSF47781">
    <property type="entry name" value="RuvA domain 2-like"/>
    <property type="match status" value="1"/>
</dbReference>
<dbReference type="SMART" id="SM00278">
    <property type="entry name" value="HhH1"/>
    <property type="match status" value="2"/>
</dbReference>
<sequence>MNSRSSGKLLTAAGVLCFALAFVILGAFKGEFGKDTAGKSSVMPEMEDTIDVTPQASSANSGPRQIKAVSGGGETSAQWVVYVTGAVKKPGVYEVSPGARVYEALNAAGGFAANADQEAVNLAAKLEDGAQIKFLRKGEAAASGAGAAQIPAGGSQGGASAVRQLGKININSASQAELESINGVGPKTAQSIIEYRRQNGNFARIEDIMNVKGIGPKKFESMKDRITVGG</sequence>
<dbReference type="AlphaFoldDB" id="A0A1B2I4B7"/>
<dbReference type="InterPro" id="IPR051675">
    <property type="entry name" value="Endo/Exo/Phosphatase_dom_1"/>
</dbReference>
<dbReference type="PANTHER" id="PTHR21180">
    <property type="entry name" value="ENDONUCLEASE/EXONUCLEASE/PHOSPHATASE FAMILY DOMAIN-CONTAINING PROTEIN 1"/>
    <property type="match status" value="1"/>
</dbReference>
<dbReference type="PANTHER" id="PTHR21180:SF32">
    <property type="entry name" value="ENDONUCLEASE_EXONUCLEASE_PHOSPHATASE FAMILY DOMAIN-CONTAINING PROTEIN 1"/>
    <property type="match status" value="1"/>
</dbReference>
<dbReference type="Gene3D" id="3.10.560.10">
    <property type="entry name" value="Outer membrane lipoprotein wza domain like"/>
    <property type="match status" value="1"/>
</dbReference>
<dbReference type="Pfam" id="PF10531">
    <property type="entry name" value="SLBB"/>
    <property type="match status" value="1"/>
</dbReference>
<evidence type="ECO:0000313" key="3">
    <source>
        <dbReference type="Proteomes" id="UP000093044"/>
    </source>
</evidence>